<feature type="region of interest" description="Disordered" evidence="2">
    <location>
        <begin position="344"/>
        <end position="363"/>
    </location>
</feature>
<evidence type="ECO:0000313" key="3">
    <source>
        <dbReference type="EMBL" id="KAF9490135.1"/>
    </source>
</evidence>
<dbReference type="Proteomes" id="UP000807025">
    <property type="component" value="Unassembled WGS sequence"/>
</dbReference>
<name>A0A9P6DC59_PLEER</name>
<keyword evidence="1" id="KW-0175">Coiled coil</keyword>
<proteinExistence type="predicted"/>
<feature type="region of interest" description="Disordered" evidence="2">
    <location>
        <begin position="267"/>
        <end position="290"/>
    </location>
</feature>
<feature type="coiled-coil region" evidence="1">
    <location>
        <begin position="153"/>
        <end position="180"/>
    </location>
</feature>
<organism evidence="3 4">
    <name type="scientific">Pleurotus eryngii</name>
    <name type="common">Boletus of the steppes</name>
    <dbReference type="NCBI Taxonomy" id="5323"/>
    <lineage>
        <taxon>Eukaryota</taxon>
        <taxon>Fungi</taxon>
        <taxon>Dikarya</taxon>
        <taxon>Basidiomycota</taxon>
        <taxon>Agaricomycotina</taxon>
        <taxon>Agaricomycetes</taxon>
        <taxon>Agaricomycetidae</taxon>
        <taxon>Agaricales</taxon>
        <taxon>Pleurotineae</taxon>
        <taxon>Pleurotaceae</taxon>
        <taxon>Pleurotus</taxon>
    </lineage>
</organism>
<gene>
    <name evidence="3" type="ORF">BDN71DRAFT_221963</name>
</gene>
<keyword evidence="4" id="KW-1185">Reference proteome</keyword>
<feature type="compositionally biased region" description="Low complexity" evidence="2">
    <location>
        <begin position="22"/>
        <end position="40"/>
    </location>
</feature>
<comment type="caution">
    <text evidence="3">The sequence shown here is derived from an EMBL/GenBank/DDBJ whole genome shotgun (WGS) entry which is preliminary data.</text>
</comment>
<dbReference type="AlphaFoldDB" id="A0A9P6DC59"/>
<accession>A0A9P6DC59</accession>
<evidence type="ECO:0000313" key="4">
    <source>
        <dbReference type="Proteomes" id="UP000807025"/>
    </source>
</evidence>
<evidence type="ECO:0000256" key="1">
    <source>
        <dbReference type="SAM" id="Coils"/>
    </source>
</evidence>
<evidence type="ECO:0000256" key="2">
    <source>
        <dbReference type="SAM" id="MobiDB-lite"/>
    </source>
</evidence>
<protein>
    <submittedName>
        <fullName evidence="3">Uncharacterized protein</fullName>
    </submittedName>
</protein>
<dbReference type="OrthoDB" id="3263746at2759"/>
<reference evidence="3" key="1">
    <citation type="submission" date="2020-11" db="EMBL/GenBank/DDBJ databases">
        <authorList>
            <consortium name="DOE Joint Genome Institute"/>
            <person name="Ahrendt S."/>
            <person name="Riley R."/>
            <person name="Andreopoulos W."/>
            <person name="Labutti K."/>
            <person name="Pangilinan J."/>
            <person name="Ruiz-Duenas F.J."/>
            <person name="Barrasa J.M."/>
            <person name="Sanchez-Garcia M."/>
            <person name="Camarero S."/>
            <person name="Miyauchi S."/>
            <person name="Serrano A."/>
            <person name="Linde D."/>
            <person name="Babiker R."/>
            <person name="Drula E."/>
            <person name="Ayuso-Fernandez I."/>
            <person name="Pacheco R."/>
            <person name="Padilla G."/>
            <person name="Ferreira P."/>
            <person name="Barriuso J."/>
            <person name="Kellner H."/>
            <person name="Castanera R."/>
            <person name="Alfaro M."/>
            <person name="Ramirez L."/>
            <person name="Pisabarro A.G."/>
            <person name="Kuo A."/>
            <person name="Tritt A."/>
            <person name="Lipzen A."/>
            <person name="He G."/>
            <person name="Yan M."/>
            <person name="Ng V."/>
            <person name="Cullen D."/>
            <person name="Martin F."/>
            <person name="Rosso M.-N."/>
            <person name="Henrissat B."/>
            <person name="Hibbett D."/>
            <person name="Martinez A.T."/>
            <person name="Grigoriev I.V."/>
        </authorList>
    </citation>
    <scope>NUCLEOTIDE SEQUENCE</scope>
    <source>
        <strain evidence="3">ATCC 90797</strain>
    </source>
</reference>
<sequence>METPVSRKDFILGLHILDEHFSPQSSPQRSKPSASSIPSSTRRKYHDAENIYMKRNIRSLAHTLLQLKKHSIVDRIPSAKDLKHFSQKRPKSGPTVNNWLLQLDGPSSATPWNKRALDIFVEEFLRRYPGSRTDESIIRVAASRHLGTLRKKYRAELAKYESTDSEAEQVEREATKIKARKARRRNLLQRRQDAVIAYQDYPNMALFVKLLSTMPYGAMSGDETELDKAHGRVHVVKHPFWRSTSVELSNWLRGLDALHMSTRFNSDGRPRRGAFPHRRIRGRSDESLSNPAHGLPRNFYSLKFLQTLDKYELRQLKVKPEITLSFPPAIQDIINRFRHVQSKHERPLPAKFPKAAPSKQKSG</sequence>
<feature type="compositionally biased region" description="Basic residues" evidence="2">
    <location>
        <begin position="271"/>
        <end position="281"/>
    </location>
</feature>
<dbReference type="EMBL" id="MU154649">
    <property type="protein sequence ID" value="KAF9490135.1"/>
    <property type="molecule type" value="Genomic_DNA"/>
</dbReference>
<feature type="region of interest" description="Disordered" evidence="2">
    <location>
        <begin position="21"/>
        <end position="45"/>
    </location>
</feature>